<evidence type="ECO:0000256" key="9">
    <source>
        <dbReference type="SAM" id="MobiDB-lite"/>
    </source>
</evidence>
<evidence type="ECO:0000256" key="8">
    <source>
        <dbReference type="PROSITE-ProRule" id="PRU10141"/>
    </source>
</evidence>
<gene>
    <name evidence="11" type="primary">PARPA_10142.1 scaffold 39588</name>
</gene>
<organism evidence="11 12">
    <name type="scientific">Parasitella parasitica</name>
    <dbReference type="NCBI Taxonomy" id="35722"/>
    <lineage>
        <taxon>Eukaryota</taxon>
        <taxon>Fungi</taxon>
        <taxon>Fungi incertae sedis</taxon>
        <taxon>Mucoromycota</taxon>
        <taxon>Mucoromycotina</taxon>
        <taxon>Mucoromycetes</taxon>
        <taxon>Mucorales</taxon>
        <taxon>Mucorineae</taxon>
        <taxon>Mucoraceae</taxon>
        <taxon>Parasitella</taxon>
    </lineage>
</organism>
<dbReference type="EMBL" id="LN732700">
    <property type="protein sequence ID" value="CEP15897.1"/>
    <property type="molecule type" value="Genomic_DNA"/>
</dbReference>
<evidence type="ECO:0000313" key="12">
    <source>
        <dbReference type="Proteomes" id="UP000054107"/>
    </source>
</evidence>
<keyword evidence="12" id="KW-1185">Reference proteome</keyword>
<proteinExistence type="predicted"/>
<feature type="domain" description="Protein kinase" evidence="10">
    <location>
        <begin position="62"/>
        <end position="371"/>
    </location>
</feature>
<evidence type="ECO:0000256" key="1">
    <source>
        <dbReference type="ARBA" id="ARBA00004123"/>
    </source>
</evidence>
<dbReference type="FunFam" id="3.30.200.20:FF:000514">
    <property type="entry name" value="Serine/threonine-protein kinase BUR1"/>
    <property type="match status" value="1"/>
</dbReference>
<evidence type="ECO:0000256" key="5">
    <source>
        <dbReference type="ARBA" id="ARBA00022777"/>
    </source>
</evidence>
<name>A0A0B7NKL9_9FUNG</name>
<evidence type="ECO:0000256" key="4">
    <source>
        <dbReference type="ARBA" id="ARBA00022741"/>
    </source>
</evidence>
<keyword evidence="3" id="KW-0808">Transferase</keyword>
<dbReference type="Proteomes" id="UP000054107">
    <property type="component" value="Unassembled WGS sequence"/>
</dbReference>
<reference evidence="11 12" key="1">
    <citation type="submission" date="2014-09" db="EMBL/GenBank/DDBJ databases">
        <authorList>
            <person name="Ellenberger Sabrina"/>
        </authorList>
    </citation>
    <scope>NUCLEOTIDE SEQUENCE [LARGE SCALE GENOMIC DNA]</scope>
    <source>
        <strain evidence="11 12">CBS 412.66</strain>
    </source>
</reference>
<sequence>MKRAHDEPRDDQRGNKLNRVHEGSPLSNVASPLWTAPSASPAYRPQPKNNRHFKGCSKITDYEFLDKLGEGTFGEVHKARDKQTSQLVALKRILMHNEKEGIPITAIREIKILKQLCHKNIVPLSDIAVERGDISRKEKGGIYMVFPYMDHDLAGLLDNPKVRLTQPQIKTYLKQLLEGTAYLHHNRILHRDMKGNNETGPFVAIRLLTCANTTAANLLINNEGILQIADFGLARGIEEENREYTNCVVTRWYRPPELFLGERRYTSAIDMWGVGCVFGELLKSRPILQGQDDIDQLKKIFYLCGSPTQDTMPNWDKLPDANKIRFDVTPRHVRDEYGHYDALAGDLMDKLLVLDPTKRLTALEALEHDYFYTAPLPADPTDVSLPKYEASHEFDRRKAKRRHN</sequence>
<evidence type="ECO:0000256" key="3">
    <source>
        <dbReference type="ARBA" id="ARBA00022679"/>
    </source>
</evidence>
<dbReference type="PANTHER" id="PTHR24056:SF233">
    <property type="entry name" value="CYCLIN-DEPENDENT KINASE 9"/>
    <property type="match status" value="1"/>
</dbReference>
<feature type="region of interest" description="Disordered" evidence="9">
    <location>
        <begin position="1"/>
        <end position="52"/>
    </location>
</feature>
<feature type="binding site" evidence="8">
    <location>
        <position position="91"/>
    </location>
    <ligand>
        <name>ATP</name>
        <dbReference type="ChEBI" id="CHEBI:30616"/>
    </ligand>
</feature>
<dbReference type="Gene3D" id="3.30.200.20">
    <property type="entry name" value="Phosphorylase Kinase, domain 1"/>
    <property type="match status" value="1"/>
</dbReference>
<keyword evidence="6 8" id="KW-0067">ATP-binding</keyword>
<evidence type="ECO:0000256" key="7">
    <source>
        <dbReference type="ARBA" id="ARBA00023242"/>
    </source>
</evidence>
<accession>A0A0B7NKL9</accession>
<comment type="subcellular location">
    <subcellularLocation>
        <location evidence="1">Nucleus</location>
    </subcellularLocation>
</comment>
<dbReference type="STRING" id="35722.A0A0B7NKL9"/>
<dbReference type="GO" id="GO:0004693">
    <property type="term" value="F:cyclin-dependent protein serine/threonine kinase activity"/>
    <property type="evidence" value="ECO:0007669"/>
    <property type="project" value="TreeGrafter"/>
</dbReference>
<dbReference type="SUPFAM" id="SSF56112">
    <property type="entry name" value="Protein kinase-like (PK-like)"/>
    <property type="match status" value="1"/>
</dbReference>
<evidence type="ECO:0000256" key="2">
    <source>
        <dbReference type="ARBA" id="ARBA00022527"/>
    </source>
</evidence>
<keyword evidence="2" id="KW-0723">Serine/threonine-protein kinase</keyword>
<evidence type="ECO:0000256" key="6">
    <source>
        <dbReference type="ARBA" id="ARBA00022840"/>
    </source>
</evidence>
<dbReference type="GO" id="GO:0005524">
    <property type="term" value="F:ATP binding"/>
    <property type="evidence" value="ECO:0007669"/>
    <property type="project" value="UniProtKB-UniRule"/>
</dbReference>
<dbReference type="OrthoDB" id="28397at2759"/>
<dbReference type="InterPro" id="IPR000719">
    <property type="entry name" value="Prot_kinase_dom"/>
</dbReference>
<dbReference type="Pfam" id="PF00069">
    <property type="entry name" value="Pkinase"/>
    <property type="match status" value="2"/>
</dbReference>
<feature type="region of interest" description="Disordered" evidence="9">
    <location>
        <begin position="382"/>
        <end position="404"/>
    </location>
</feature>
<dbReference type="InterPro" id="IPR017441">
    <property type="entry name" value="Protein_kinase_ATP_BS"/>
</dbReference>
<dbReference type="SMART" id="SM00220">
    <property type="entry name" value="S_TKc"/>
    <property type="match status" value="1"/>
</dbReference>
<dbReference type="GO" id="GO:0005634">
    <property type="term" value="C:nucleus"/>
    <property type="evidence" value="ECO:0007669"/>
    <property type="project" value="UniProtKB-SubCell"/>
</dbReference>
<feature type="compositionally biased region" description="Basic and acidic residues" evidence="9">
    <location>
        <begin position="1"/>
        <end position="22"/>
    </location>
</feature>
<keyword evidence="5" id="KW-0418">Kinase</keyword>
<keyword evidence="4 8" id="KW-0547">Nucleotide-binding</keyword>
<dbReference type="PROSITE" id="PS00107">
    <property type="entry name" value="PROTEIN_KINASE_ATP"/>
    <property type="match status" value="1"/>
</dbReference>
<protein>
    <recommendedName>
        <fullName evidence="10">Protein kinase domain-containing protein</fullName>
    </recommendedName>
</protein>
<dbReference type="Gene3D" id="1.10.510.10">
    <property type="entry name" value="Transferase(Phosphotransferase) domain 1"/>
    <property type="match status" value="1"/>
</dbReference>
<evidence type="ECO:0000259" key="10">
    <source>
        <dbReference type="PROSITE" id="PS50011"/>
    </source>
</evidence>
<dbReference type="PROSITE" id="PS50011">
    <property type="entry name" value="PROTEIN_KINASE_DOM"/>
    <property type="match status" value="1"/>
</dbReference>
<dbReference type="PANTHER" id="PTHR24056">
    <property type="entry name" value="CELL DIVISION PROTEIN KINASE"/>
    <property type="match status" value="1"/>
</dbReference>
<dbReference type="InterPro" id="IPR050108">
    <property type="entry name" value="CDK"/>
</dbReference>
<evidence type="ECO:0000313" key="11">
    <source>
        <dbReference type="EMBL" id="CEP15897.1"/>
    </source>
</evidence>
<dbReference type="AlphaFoldDB" id="A0A0B7NKL9"/>
<keyword evidence="7" id="KW-0539">Nucleus</keyword>
<dbReference type="FunFam" id="1.10.510.10:FF:000624">
    <property type="entry name" value="Mitogen-activated protein kinase"/>
    <property type="match status" value="1"/>
</dbReference>
<dbReference type="InterPro" id="IPR011009">
    <property type="entry name" value="Kinase-like_dom_sf"/>
</dbReference>